<evidence type="ECO:0000256" key="3">
    <source>
        <dbReference type="ARBA" id="ARBA00023242"/>
    </source>
</evidence>
<feature type="compositionally biased region" description="Polar residues" evidence="4">
    <location>
        <begin position="1939"/>
        <end position="1948"/>
    </location>
</feature>
<comment type="subcellular location">
    <subcellularLocation>
        <location evidence="1">Nucleus</location>
    </subcellularLocation>
</comment>
<feature type="region of interest" description="Disordered" evidence="4">
    <location>
        <begin position="1645"/>
        <end position="1837"/>
    </location>
</feature>
<evidence type="ECO:0000313" key="6">
    <source>
        <dbReference type="EMBL" id="KAE8736015.1"/>
    </source>
</evidence>
<feature type="compositionally biased region" description="Basic and acidic residues" evidence="4">
    <location>
        <begin position="1739"/>
        <end position="1750"/>
    </location>
</feature>
<accession>A0A6A3D2L6</accession>
<dbReference type="SMART" id="SM01314">
    <property type="entry name" value="SnAC"/>
    <property type="match status" value="1"/>
</dbReference>
<feature type="region of interest" description="Disordered" evidence="4">
    <location>
        <begin position="1400"/>
        <end position="1449"/>
    </location>
</feature>
<feature type="region of interest" description="Disordered" evidence="4">
    <location>
        <begin position="1866"/>
        <end position="1948"/>
    </location>
</feature>
<feature type="region of interest" description="Disordered" evidence="4">
    <location>
        <begin position="1126"/>
        <end position="1150"/>
    </location>
</feature>
<organism evidence="6 7">
    <name type="scientific">Hibiscus syriacus</name>
    <name type="common">Rose of Sharon</name>
    <dbReference type="NCBI Taxonomy" id="106335"/>
    <lineage>
        <taxon>Eukaryota</taxon>
        <taxon>Viridiplantae</taxon>
        <taxon>Streptophyta</taxon>
        <taxon>Embryophyta</taxon>
        <taxon>Tracheophyta</taxon>
        <taxon>Spermatophyta</taxon>
        <taxon>Magnoliopsida</taxon>
        <taxon>eudicotyledons</taxon>
        <taxon>Gunneridae</taxon>
        <taxon>Pentapetalae</taxon>
        <taxon>rosids</taxon>
        <taxon>malvids</taxon>
        <taxon>Malvales</taxon>
        <taxon>Malvaceae</taxon>
        <taxon>Malvoideae</taxon>
        <taxon>Hibiscus</taxon>
    </lineage>
</organism>
<dbReference type="EMBL" id="VEPZ02000023">
    <property type="protein sequence ID" value="KAE8736015.1"/>
    <property type="molecule type" value="Genomic_DNA"/>
</dbReference>
<dbReference type="SUPFAM" id="SSF52540">
    <property type="entry name" value="P-loop containing nucleoside triphosphate hydrolases"/>
    <property type="match status" value="1"/>
</dbReference>
<feature type="compositionally biased region" description="Polar residues" evidence="4">
    <location>
        <begin position="1773"/>
        <end position="1787"/>
    </location>
</feature>
<reference evidence="6" key="1">
    <citation type="submission" date="2019-09" db="EMBL/GenBank/DDBJ databases">
        <title>Draft genome information of white flower Hibiscus syriacus.</title>
        <authorList>
            <person name="Kim Y.-M."/>
        </authorList>
    </citation>
    <scope>NUCLEOTIDE SEQUENCE [LARGE SCALE GENOMIC DNA]</scope>
    <source>
        <strain evidence="6">YM2019G1</strain>
    </source>
</reference>
<feature type="compositionally biased region" description="Polar residues" evidence="4">
    <location>
        <begin position="973"/>
        <end position="983"/>
    </location>
</feature>
<feature type="compositionally biased region" description="Basic and acidic residues" evidence="4">
    <location>
        <begin position="838"/>
        <end position="854"/>
    </location>
</feature>
<feature type="compositionally biased region" description="Pro residues" evidence="4">
    <location>
        <begin position="339"/>
        <end position="359"/>
    </location>
</feature>
<feature type="region of interest" description="Disordered" evidence="4">
    <location>
        <begin position="1582"/>
        <end position="1602"/>
    </location>
</feature>
<feature type="region of interest" description="Disordered" evidence="4">
    <location>
        <begin position="961"/>
        <end position="1035"/>
    </location>
</feature>
<feature type="region of interest" description="Disordered" evidence="4">
    <location>
        <begin position="1184"/>
        <end position="1225"/>
    </location>
</feature>
<evidence type="ECO:0000256" key="1">
    <source>
        <dbReference type="ARBA" id="ARBA00004123"/>
    </source>
</evidence>
<dbReference type="SMART" id="SM00490">
    <property type="entry name" value="HELICc"/>
    <property type="match status" value="1"/>
</dbReference>
<feature type="region of interest" description="Disordered" evidence="4">
    <location>
        <begin position="300"/>
        <end position="511"/>
    </location>
</feature>
<feature type="compositionally biased region" description="Basic and acidic residues" evidence="4">
    <location>
        <begin position="1870"/>
        <end position="1883"/>
    </location>
</feature>
<keyword evidence="7" id="KW-1185">Reference proteome</keyword>
<feature type="compositionally biased region" description="Polar residues" evidence="4">
    <location>
        <begin position="1208"/>
        <end position="1224"/>
    </location>
</feature>
<feature type="compositionally biased region" description="Polar residues" evidence="4">
    <location>
        <begin position="810"/>
        <end position="830"/>
    </location>
</feature>
<feature type="compositionally biased region" description="Basic and acidic residues" evidence="4">
    <location>
        <begin position="1126"/>
        <end position="1146"/>
    </location>
</feature>
<dbReference type="PANTHER" id="PTHR10799">
    <property type="entry name" value="SNF2/RAD54 HELICASE FAMILY"/>
    <property type="match status" value="1"/>
</dbReference>
<feature type="compositionally biased region" description="Basic and acidic residues" evidence="4">
    <location>
        <begin position="1788"/>
        <end position="1813"/>
    </location>
</feature>
<name>A0A6A3D2L6_HIBSY</name>
<feature type="compositionally biased region" description="Basic and acidic residues" evidence="4">
    <location>
        <begin position="1585"/>
        <end position="1601"/>
    </location>
</feature>
<feature type="compositionally biased region" description="Basic and acidic residues" evidence="4">
    <location>
        <begin position="313"/>
        <end position="324"/>
    </location>
</feature>
<feature type="compositionally biased region" description="Polar residues" evidence="4">
    <location>
        <begin position="432"/>
        <end position="453"/>
    </location>
</feature>
<keyword evidence="2 6" id="KW-0378">Hydrolase</keyword>
<dbReference type="Gene3D" id="3.40.50.300">
    <property type="entry name" value="P-loop containing nucleotide triphosphate hydrolases"/>
    <property type="match status" value="1"/>
</dbReference>
<feature type="compositionally biased region" description="Polar residues" evidence="4">
    <location>
        <begin position="1400"/>
        <end position="1415"/>
    </location>
</feature>
<feature type="compositionally biased region" description="Basic and acidic residues" evidence="4">
    <location>
        <begin position="1826"/>
        <end position="1835"/>
    </location>
</feature>
<dbReference type="Proteomes" id="UP000436088">
    <property type="component" value="Unassembled WGS sequence"/>
</dbReference>
<gene>
    <name evidence="6" type="ORF">F3Y22_tig00000218pilonHSYRG00179</name>
</gene>
<evidence type="ECO:0000256" key="4">
    <source>
        <dbReference type="SAM" id="MobiDB-lite"/>
    </source>
</evidence>
<dbReference type="GO" id="GO:0016787">
    <property type="term" value="F:hydrolase activity"/>
    <property type="evidence" value="ECO:0007669"/>
    <property type="project" value="UniProtKB-KW"/>
</dbReference>
<feature type="region of interest" description="Disordered" evidence="4">
    <location>
        <begin position="794"/>
        <end position="883"/>
    </location>
</feature>
<feature type="compositionally biased region" description="Polar residues" evidence="4">
    <location>
        <begin position="1815"/>
        <end position="1825"/>
    </location>
</feature>
<feature type="compositionally biased region" description="Basic and acidic residues" evidence="4">
    <location>
        <begin position="1758"/>
        <end position="1769"/>
    </location>
</feature>
<feature type="compositionally biased region" description="Polar residues" evidence="4">
    <location>
        <begin position="990"/>
        <end position="1001"/>
    </location>
</feature>
<evidence type="ECO:0000256" key="2">
    <source>
        <dbReference type="ARBA" id="ARBA00022801"/>
    </source>
</evidence>
<dbReference type="InterPro" id="IPR049730">
    <property type="entry name" value="SNF2/RAD54-like_C"/>
</dbReference>
<feature type="compositionally biased region" description="Polar residues" evidence="4">
    <location>
        <begin position="1653"/>
        <end position="1662"/>
    </location>
</feature>
<feature type="compositionally biased region" description="Basic and acidic residues" evidence="4">
    <location>
        <begin position="1900"/>
        <end position="1909"/>
    </location>
</feature>
<evidence type="ECO:0000313" key="7">
    <source>
        <dbReference type="Proteomes" id="UP000436088"/>
    </source>
</evidence>
<keyword evidence="3" id="KW-0539">Nucleus</keyword>
<feature type="domain" description="Helicase C-terminal" evidence="5">
    <location>
        <begin position="1"/>
        <end position="147"/>
    </location>
</feature>
<dbReference type="PROSITE" id="PS51194">
    <property type="entry name" value="HELICASE_CTER"/>
    <property type="match status" value="1"/>
</dbReference>
<dbReference type="GO" id="GO:0042393">
    <property type="term" value="F:histone binding"/>
    <property type="evidence" value="ECO:0007669"/>
    <property type="project" value="InterPro"/>
</dbReference>
<dbReference type="GO" id="GO:0005634">
    <property type="term" value="C:nucleus"/>
    <property type="evidence" value="ECO:0007669"/>
    <property type="project" value="UniProtKB-SubCell"/>
</dbReference>
<dbReference type="Pfam" id="PF00271">
    <property type="entry name" value="Helicase_C"/>
    <property type="match status" value="1"/>
</dbReference>
<dbReference type="Pfam" id="PF14619">
    <property type="entry name" value="SnAC"/>
    <property type="match status" value="1"/>
</dbReference>
<evidence type="ECO:0000259" key="5">
    <source>
        <dbReference type="PROSITE" id="PS51194"/>
    </source>
</evidence>
<dbReference type="InterPro" id="IPR027417">
    <property type="entry name" value="P-loop_NTPase"/>
</dbReference>
<feature type="compositionally biased region" description="Polar residues" evidence="4">
    <location>
        <begin position="1438"/>
        <end position="1449"/>
    </location>
</feature>
<comment type="caution">
    <text evidence="6">The sequence shown here is derived from an EMBL/GenBank/DDBJ whole genome shotgun (WGS) entry which is preliminary data.</text>
</comment>
<protein>
    <submittedName>
        <fullName evidence="6">P-loop containing nucleoside triphosphate hydrolases superfamily protein isoform 3</fullName>
    </submittedName>
</protein>
<feature type="compositionally biased region" description="Basic and acidic residues" evidence="4">
    <location>
        <begin position="1013"/>
        <end position="1033"/>
    </location>
</feature>
<feature type="compositionally biased region" description="Polar residues" evidence="4">
    <location>
        <begin position="864"/>
        <end position="882"/>
    </location>
</feature>
<proteinExistence type="predicted"/>
<dbReference type="InterPro" id="IPR029295">
    <property type="entry name" value="SnAC"/>
</dbReference>
<feature type="compositionally biased region" description="Polar residues" evidence="4">
    <location>
        <begin position="502"/>
        <end position="511"/>
    </location>
</feature>
<feature type="compositionally biased region" description="Basic and acidic residues" evidence="4">
    <location>
        <begin position="1421"/>
        <end position="1431"/>
    </location>
</feature>
<dbReference type="CDD" id="cd18793">
    <property type="entry name" value="SF2_C_SNF"/>
    <property type="match status" value="1"/>
</dbReference>
<sequence>MLDRILPKLKATDHRVLFFSTMTRLLDVMEDYLTFKRYRYLRLDGHTSGTDRGALIEKFNQQGSDFFIFLLSIRAGGVGVNLQAADTVIIFDTDWNPQVDLQAQARAHRIGQKKDVLVLRFETVQTVEEQVRAAAEHKLGVANQSITAGFFDNNTSAEDRREYLESLLRECKKEEAAPVLDDDSLNDLLARSENEIDVFESVDKQRQEEETARWKKLVFGSGMASSKPLPPLPSRLVADDDLKAFYEAMKLYDTPKTVVQPNVGVKRKGGSLGALDTQRYGRGKRAREVRSYEEQWTEEEFEKMCQADSPESTELKEDGVERKPPKNALMGTVNSTEPHAPPPPPATAPAPALLPPLPQPVRVELAHQPQQQQNKDATPPSKRGRGRPRRAPAEKSPTTPVFPASYGTSKLDIGLQKPTDTSSSAFPAPDPHNSTGVSQNLPPSVPSFSSIPDESTPPGFAPVESKGQGRRAQNGGQAPRRRGKKQEPAFNPAVEGLAGSAPETNEQSQIISVNAPDSQAVAISGTVPGVSSAPMAVGTNPVPISAGPHCTAGTDHPSDSGFSLNSQTLNTSSATAIAQSTLPCSTVTVQVKGQGRKAQNGVGTPRRRGKKQAQISAAALDVSVGQDSNLNLQADAKSAEASPSKFIGTGGNQENDACDPGKVIQEQGQGTNAPAIVTGQEKHATIHDNLPQSKQPESSQDVHNSTAIILGPAMEKIHQADVNEKASVISVVSSECSSQKAKSSEVCGNQGGAVAVVSGTSVEVVKNQISKAKVRKTAPSVSITTTSSLPASIPIAGANKTIPNPGERISPSSEPCPTSVSAASEPQTVLTFPVESVQSRRPDLKTTNREEAPRRRGRKPVTPDDSSGQDLKLNSQPQSTSKDLMVNRATAGKSNLDSGPLELVNVTWVHASEVHSPSASFGHDSKRKATVAVPAFSRIATSDVNDVARVMKEIFSETCTSKNKVGEPVGSEGKSTTAPLSSKTFEEPLKNQSLDDISSVNKPDLVKTAPASDVRKGKGKQQTENEAHTKELEDNASLAINVPVLERVDSLKPECKTRSGSDNNANPTLVPKENSITDAVIDGTPPLHAGGMNDVARGTPTGGDQTVSMFHLSSPSPMDLLQAAKSDKNNRKPCFKESPKADRDDSIMDPSLSGVVVPAINVSEAKEESPGMTESIFVEGPETLENSNNHRASSAVEDIAPTREAATSDDSPVDNQDVEGQSCGNEAKGDTILELILSITTECTDTELVPRDVGALNQSLVVRDKEGDGVEIHKMEVDPCETEFSSLKDFTAESVGRDPAPEVDGGKQLPVRVETMKSDSVEVCDPEVRSSETQLSEPNIPPLEIAVPVSDILGDKNVEQFRTDADVKESGEKSHIVVMTSTIESVCPVTLCQYATEPENISDSKQLSSDISKSESAMEINCKDPHSANEKEDFDTNGAESPNGENNDLSVVSSNQIALFVASPSKVDHQLNQNENTTEISLENSPDLTYCESKDCESTIDSTKASDACNISILVPPTSVMMEPKVVGSEGKEKTSLDSSNSAALDICSSGDGVACDYSGVTAVVPLSSDHSVPGCLPDPITIPSEDKAEPSSRELLESHPEVSVPDVANLQSAPMSTKPDVHDAPLVTSNISPSMVDLPAITENELGKETEPSNGSETMRNSESEPVYFASDSSNVELMPKDDELQQPSAVIVDDYVGVSNEEVDPTAQPVSSLKDFAPGNHGEVKPSETHATPLEVTSKDSPKEEHDLNGQSHELPLPEKTHADRVEASTIEPNSSIAQTSSPQSRKSDNKEPVQRSGADHVEACSEKLDTTEGPSLAQTISDESTHPDHKPELTQASEVDVVEACSKGPSLLQVISKESTIPELEQNEVRTEFQSEDHAEASLQSKVETADISDMEIDPKDEKKGPSPELEDDAKASEQPMIVTDMGKDPGETKIPSPSTDETNA</sequence>
<dbReference type="InterPro" id="IPR001650">
    <property type="entry name" value="Helicase_C-like"/>
</dbReference>